<gene>
    <name evidence="2" type="ORF">MELLADRAFT_123218</name>
</gene>
<evidence type="ECO:0000256" key="1">
    <source>
        <dbReference type="SAM" id="SignalP"/>
    </source>
</evidence>
<dbReference type="KEGG" id="mlr:MELLADRAFT_123218"/>
<dbReference type="Proteomes" id="UP000001072">
    <property type="component" value="Unassembled WGS sequence"/>
</dbReference>
<proteinExistence type="predicted"/>
<dbReference type="GeneID" id="18926282"/>
<reference evidence="3" key="1">
    <citation type="journal article" date="2011" name="Proc. Natl. Acad. Sci. U.S.A.">
        <title>Obligate biotrophy features unraveled by the genomic analysis of rust fungi.</title>
        <authorList>
            <person name="Duplessis S."/>
            <person name="Cuomo C.A."/>
            <person name="Lin Y.-C."/>
            <person name="Aerts A."/>
            <person name="Tisserant E."/>
            <person name="Veneault-Fourrey C."/>
            <person name="Joly D.L."/>
            <person name="Hacquard S."/>
            <person name="Amselem J."/>
            <person name="Cantarel B.L."/>
            <person name="Chiu R."/>
            <person name="Coutinho P.M."/>
            <person name="Feau N."/>
            <person name="Field M."/>
            <person name="Frey P."/>
            <person name="Gelhaye E."/>
            <person name="Goldberg J."/>
            <person name="Grabherr M.G."/>
            <person name="Kodira C.D."/>
            <person name="Kohler A."/>
            <person name="Kuees U."/>
            <person name="Lindquist E.A."/>
            <person name="Lucas S.M."/>
            <person name="Mago R."/>
            <person name="Mauceli E."/>
            <person name="Morin E."/>
            <person name="Murat C."/>
            <person name="Pangilinan J.L."/>
            <person name="Park R."/>
            <person name="Pearson M."/>
            <person name="Quesneville H."/>
            <person name="Rouhier N."/>
            <person name="Sakthikumar S."/>
            <person name="Salamov A.A."/>
            <person name="Schmutz J."/>
            <person name="Selles B."/>
            <person name="Shapiro H."/>
            <person name="Tanguay P."/>
            <person name="Tuskan G.A."/>
            <person name="Henrissat B."/>
            <person name="Van de Peer Y."/>
            <person name="Rouze P."/>
            <person name="Ellis J.G."/>
            <person name="Dodds P.N."/>
            <person name="Schein J.E."/>
            <person name="Zhong S."/>
            <person name="Hamelin R.C."/>
            <person name="Grigoriev I.V."/>
            <person name="Szabo L.J."/>
            <person name="Martin F."/>
        </authorList>
    </citation>
    <scope>NUCLEOTIDE SEQUENCE [LARGE SCALE GENOMIC DNA]</scope>
    <source>
        <strain evidence="3">98AG31 / pathotype 3-4-7</strain>
    </source>
</reference>
<evidence type="ECO:0000313" key="2">
    <source>
        <dbReference type="EMBL" id="EGG10804.1"/>
    </source>
</evidence>
<dbReference type="RefSeq" id="XP_007406273.1">
    <property type="nucleotide sequence ID" value="XM_007406211.1"/>
</dbReference>
<sequence>MPLNVATVYFMFLLHNVLGEKPTTFPAPKDNTANPHSTCYKWLTNSNKVQDVSAYRLTSLQTSALTMATAEVNSDIKPTKPSKRISGSSGGQGACGVAYSGSDLVVCPWNGSGGQDDSNSVPGWLTGLNNGKNNCFKTVSVIANNRTVDGIIADGCAFTTGKPVDIDDGCSGIYLSDQMMSRLGFQDDETNVKITSWSFKISNGANKPW</sequence>
<organism evidence="3">
    <name type="scientific">Melampsora larici-populina (strain 98AG31 / pathotype 3-4-7)</name>
    <name type="common">Poplar leaf rust fungus</name>
    <dbReference type="NCBI Taxonomy" id="747676"/>
    <lineage>
        <taxon>Eukaryota</taxon>
        <taxon>Fungi</taxon>
        <taxon>Dikarya</taxon>
        <taxon>Basidiomycota</taxon>
        <taxon>Pucciniomycotina</taxon>
        <taxon>Pucciniomycetes</taxon>
        <taxon>Pucciniales</taxon>
        <taxon>Melampsoraceae</taxon>
        <taxon>Melampsora</taxon>
    </lineage>
</organism>
<keyword evidence="3" id="KW-1185">Reference proteome</keyword>
<dbReference type="InParanoid" id="F4RAD3"/>
<keyword evidence="1" id="KW-0732">Signal</keyword>
<protein>
    <submittedName>
        <fullName evidence="2">Secreted protein</fullName>
    </submittedName>
</protein>
<dbReference type="EMBL" id="GL883094">
    <property type="protein sequence ID" value="EGG10804.1"/>
    <property type="molecule type" value="Genomic_DNA"/>
</dbReference>
<dbReference type="HOGENOM" id="CLU_1315643_0_0_1"/>
<name>F4RAD3_MELLP</name>
<accession>F4RAD3</accession>
<dbReference type="VEuPathDB" id="FungiDB:MELLADRAFT_123218"/>
<feature type="signal peptide" evidence="1">
    <location>
        <begin position="1"/>
        <end position="19"/>
    </location>
</feature>
<evidence type="ECO:0000313" key="3">
    <source>
        <dbReference type="Proteomes" id="UP000001072"/>
    </source>
</evidence>
<dbReference type="AlphaFoldDB" id="F4RAD3"/>
<feature type="chain" id="PRO_5003321465" evidence="1">
    <location>
        <begin position="20"/>
        <end position="209"/>
    </location>
</feature>